<evidence type="ECO:0000256" key="3">
    <source>
        <dbReference type="ARBA" id="ARBA00022475"/>
    </source>
</evidence>
<dbReference type="InterPro" id="IPR000390">
    <property type="entry name" value="Small_drug/metabolite_transptr"/>
</dbReference>
<evidence type="ECO:0000259" key="13">
    <source>
        <dbReference type="Pfam" id="PF00892"/>
    </source>
</evidence>
<evidence type="ECO:0000256" key="1">
    <source>
        <dbReference type="ARBA" id="ARBA00004651"/>
    </source>
</evidence>
<evidence type="ECO:0000256" key="11">
    <source>
        <dbReference type="ARBA" id="ARBA00023136"/>
    </source>
</evidence>
<keyword evidence="6" id="KW-0441">Lipid A biosynthesis</keyword>
<keyword evidence="8" id="KW-0448">Lipopolysaccharide biosynthesis</keyword>
<comment type="caution">
    <text evidence="14">The sequence shown here is derived from an EMBL/GenBank/DDBJ whole genome shotgun (WGS) entry which is preliminary data.</text>
</comment>
<evidence type="ECO:0000256" key="4">
    <source>
        <dbReference type="ARBA" id="ARBA00022516"/>
    </source>
</evidence>
<dbReference type="Pfam" id="PF00892">
    <property type="entry name" value="EamA"/>
    <property type="match status" value="1"/>
</dbReference>
<organism evidence="14 15">
    <name type="scientific">Pantoea septica</name>
    <dbReference type="NCBI Taxonomy" id="472695"/>
    <lineage>
        <taxon>Bacteria</taxon>
        <taxon>Pseudomonadati</taxon>
        <taxon>Pseudomonadota</taxon>
        <taxon>Gammaproteobacteria</taxon>
        <taxon>Enterobacterales</taxon>
        <taxon>Erwiniaceae</taxon>
        <taxon>Pantoea</taxon>
    </lineage>
</organism>
<feature type="domain" description="EamA" evidence="13">
    <location>
        <begin position="6"/>
        <end position="106"/>
    </location>
</feature>
<evidence type="ECO:0000256" key="8">
    <source>
        <dbReference type="ARBA" id="ARBA00022985"/>
    </source>
</evidence>
<feature type="transmembrane region" description="Helical" evidence="12">
    <location>
        <begin position="37"/>
        <end position="57"/>
    </location>
</feature>
<evidence type="ECO:0000313" key="14">
    <source>
        <dbReference type="EMBL" id="ORM98495.1"/>
    </source>
</evidence>
<evidence type="ECO:0000256" key="9">
    <source>
        <dbReference type="ARBA" id="ARBA00022989"/>
    </source>
</evidence>
<keyword evidence="9 12" id="KW-1133">Transmembrane helix</keyword>
<comment type="subcellular location">
    <subcellularLocation>
        <location evidence="1">Cell membrane</location>
        <topology evidence="1">Multi-pass membrane protein</topology>
    </subcellularLocation>
</comment>
<dbReference type="EMBL" id="MLJJ01000021">
    <property type="protein sequence ID" value="ORM98495.1"/>
    <property type="molecule type" value="Genomic_DNA"/>
</dbReference>
<proteinExistence type="predicted"/>
<keyword evidence="7 12" id="KW-0812">Transmembrane</keyword>
<name>A0ABX3UQM9_9GAMM</name>
<keyword evidence="15" id="KW-1185">Reference proteome</keyword>
<dbReference type="SUPFAM" id="SSF103481">
    <property type="entry name" value="Multidrug resistance efflux transporter EmrE"/>
    <property type="match status" value="1"/>
</dbReference>
<keyword evidence="10" id="KW-0443">Lipid metabolism</keyword>
<gene>
    <name evidence="14" type="ORF">HA46_12500</name>
</gene>
<evidence type="ECO:0000313" key="15">
    <source>
        <dbReference type="Proteomes" id="UP000193785"/>
    </source>
</evidence>
<accession>A0ABX3UQM9</accession>
<evidence type="ECO:0000256" key="5">
    <source>
        <dbReference type="ARBA" id="ARBA00022519"/>
    </source>
</evidence>
<dbReference type="InterPro" id="IPR037185">
    <property type="entry name" value="EmrE-like"/>
</dbReference>
<evidence type="ECO:0000256" key="10">
    <source>
        <dbReference type="ARBA" id="ARBA00023098"/>
    </source>
</evidence>
<dbReference type="InterPro" id="IPR000620">
    <property type="entry name" value="EamA_dom"/>
</dbReference>
<keyword evidence="3" id="KW-1003">Cell membrane</keyword>
<evidence type="ECO:0000256" key="2">
    <source>
        <dbReference type="ARBA" id="ARBA00022448"/>
    </source>
</evidence>
<dbReference type="NCBIfam" id="NF011625">
    <property type="entry name" value="PRK15051.1"/>
    <property type="match status" value="1"/>
</dbReference>
<dbReference type="Gene3D" id="1.10.3730.20">
    <property type="match status" value="1"/>
</dbReference>
<protein>
    <submittedName>
        <fullName evidence="14">4-amino-4-deoxy-L-arabinose-phospho-UDP flippase</fullName>
    </submittedName>
</protein>
<reference evidence="14 15" key="1">
    <citation type="journal article" date="2017" name="Antonie Van Leeuwenhoek">
        <title>Phylogenomic resolution of the bacterial genus Pantoea and its relationship with Erwinia and Tatumella.</title>
        <authorList>
            <person name="Palmer M."/>
            <person name="Steenkamp E.T."/>
            <person name="Coetzee M.P."/>
            <person name="Chan W.Y."/>
            <person name="van Zyl E."/>
            <person name="De Maayer P."/>
            <person name="Coutinho T.A."/>
            <person name="Blom J."/>
            <person name="Smits T.H."/>
            <person name="Duffy B."/>
            <person name="Venter S.N."/>
        </authorList>
    </citation>
    <scope>NUCLEOTIDE SEQUENCE [LARGE SCALE GENOMIC DNA]</scope>
    <source>
        <strain evidence="14 15">LMG 5345</strain>
    </source>
</reference>
<evidence type="ECO:0000256" key="6">
    <source>
        <dbReference type="ARBA" id="ARBA00022556"/>
    </source>
</evidence>
<evidence type="ECO:0000256" key="12">
    <source>
        <dbReference type="SAM" id="Phobius"/>
    </source>
</evidence>
<dbReference type="PANTHER" id="PTHR30561:SF23">
    <property type="entry name" value="4-AMINO-4-DEOXY-L-ARABINOSE-PHOSPHOUNDECAPRENOL FLIPPASE SUBUNIT ARNE-RELATED"/>
    <property type="match status" value="1"/>
</dbReference>
<evidence type="ECO:0000256" key="7">
    <source>
        <dbReference type="ARBA" id="ARBA00022692"/>
    </source>
</evidence>
<keyword evidence="11 12" id="KW-0472">Membrane</keyword>
<dbReference type="RefSeq" id="WP_084884666.1">
    <property type="nucleotide sequence ID" value="NZ_DALZCT010000030.1"/>
</dbReference>
<keyword evidence="4" id="KW-0444">Lipid biosynthesis</keyword>
<sequence length="110" mass="12186">MSLLLMVLVSLLSCLAQLCQKQAATLGARGGKRRMMLWIGLSLLLLGVAMLLWLWVLRRVPVSVAYPMLSINFVLVALAARLIWRESYTRRQWLGTLAIVAGVALIGSHL</sequence>
<dbReference type="PANTHER" id="PTHR30561">
    <property type="entry name" value="SMR FAMILY PROTON-DEPENDENT DRUG EFFLUX TRANSPORTER SUGE"/>
    <property type="match status" value="1"/>
</dbReference>
<feature type="transmembrane region" description="Helical" evidence="12">
    <location>
        <begin position="64"/>
        <end position="84"/>
    </location>
</feature>
<dbReference type="Proteomes" id="UP000193785">
    <property type="component" value="Unassembled WGS sequence"/>
</dbReference>
<keyword evidence="5" id="KW-0997">Cell inner membrane</keyword>
<keyword evidence="2" id="KW-0813">Transport</keyword>